<dbReference type="GO" id="GO:0003779">
    <property type="term" value="F:actin binding"/>
    <property type="evidence" value="ECO:0007669"/>
    <property type="project" value="TreeGrafter"/>
</dbReference>
<organism evidence="3 4">
    <name type="scientific">Acanthoscelides obtectus</name>
    <name type="common">Bean weevil</name>
    <name type="synonym">Bruchus obtectus</name>
    <dbReference type="NCBI Taxonomy" id="200917"/>
    <lineage>
        <taxon>Eukaryota</taxon>
        <taxon>Metazoa</taxon>
        <taxon>Ecdysozoa</taxon>
        <taxon>Arthropoda</taxon>
        <taxon>Hexapoda</taxon>
        <taxon>Insecta</taxon>
        <taxon>Pterygota</taxon>
        <taxon>Neoptera</taxon>
        <taxon>Endopterygota</taxon>
        <taxon>Coleoptera</taxon>
        <taxon>Polyphaga</taxon>
        <taxon>Cucujiformia</taxon>
        <taxon>Chrysomeloidea</taxon>
        <taxon>Chrysomelidae</taxon>
        <taxon>Bruchinae</taxon>
        <taxon>Bruchini</taxon>
        <taxon>Acanthoscelides</taxon>
    </lineage>
</organism>
<dbReference type="GO" id="GO:0030897">
    <property type="term" value="C:HOPS complex"/>
    <property type="evidence" value="ECO:0007669"/>
    <property type="project" value="TreeGrafter"/>
</dbReference>
<evidence type="ECO:0000259" key="2">
    <source>
        <dbReference type="Pfam" id="PF04840"/>
    </source>
</evidence>
<dbReference type="PANTHER" id="PTHR12811:SF0">
    <property type="entry name" value="VACUOLAR PROTEIN SORTING-ASSOCIATED PROTEIN 16 HOMOLOG"/>
    <property type="match status" value="1"/>
</dbReference>
<dbReference type="GO" id="GO:0006886">
    <property type="term" value="P:intracellular protein transport"/>
    <property type="evidence" value="ECO:0007669"/>
    <property type="project" value="InterPro"/>
</dbReference>
<dbReference type="GO" id="GO:0016197">
    <property type="term" value="P:endosomal transport"/>
    <property type="evidence" value="ECO:0007669"/>
    <property type="project" value="TreeGrafter"/>
</dbReference>
<dbReference type="EMBL" id="CAKOFQ010007895">
    <property type="protein sequence ID" value="CAH2009594.1"/>
    <property type="molecule type" value="Genomic_DNA"/>
</dbReference>
<dbReference type="OrthoDB" id="1792at2759"/>
<dbReference type="InterPro" id="IPR016534">
    <property type="entry name" value="VPS16"/>
</dbReference>
<evidence type="ECO:0000256" key="1">
    <source>
        <dbReference type="SAM" id="MobiDB-lite"/>
    </source>
</evidence>
<dbReference type="GO" id="GO:0005765">
    <property type="term" value="C:lysosomal membrane"/>
    <property type="evidence" value="ECO:0007669"/>
    <property type="project" value="TreeGrafter"/>
</dbReference>
<evidence type="ECO:0000313" key="4">
    <source>
        <dbReference type="Proteomes" id="UP001152888"/>
    </source>
</evidence>
<feature type="domain" description="Vps16 C-terminal" evidence="2">
    <location>
        <begin position="2"/>
        <end position="88"/>
    </location>
</feature>
<keyword evidence="4" id="KW-1185">Reference proteome</keyword>
<dbReference type="Proteomes" id="UP001152888">
    <property type="component" value="Unassembled WGS sequence"/>
</dbReference>
<proteinExistence type="predicted"/>
<dbReference type="GO" id="GO:0042144">
    <property type="term" value="P:vacuole fusion, non-autophagic"/>
    <property type="evidence" value="ECO:0007669"/>
    <property type="project" value="TreeGrafter"/>
</dbReference>
<evidence type="ECO:0000313" key="3">
    <source>
        <dbReference type="EMBL" id="CAH2009594.1"/>
    </source>
</evidence>
<name>A0A9P0Q5D3_ACAOB</name>
<feature type="region of interest" description="Disordered" evidence="1">
    <location>
        <begin position="100"/>
        <end position="130"/>
    </location>
</feature>
<feature type="compositionally biased region" description="Basic residues" evidence="1">
    <location>
        <begin position="118"/>
        <end position="130"/>
    </location>
</feature>
<dbReference type="AlphaFoldDB" id="A0A9P0Q5D3"/>
<dbReference type="InterPro" id="IPR006925">
    <property type="entry name" value="Vps16_C"/>
</dbReference>
<accession>A0A9P0Q5D3</accession>
<feature type="compositionally biased region" description="Polar residues" evidence="1">
    <location>
        <begin position="100"/>
        <end position="112"/>
    </location>
</feature>
<sequence length="130" mass="15314">MKAIESGDTDLIHMVIIKLRDKMTLGDFKMTIRSFRVAQSIYIKYCKEHKQQALNEIYIQEDDFDSQAETFISENSDSKGPEREAYIMERDKTIYWASCQQNSNSRNMSQKLVENKNRKSGRPRLRPLRS</sequence>
<gene>
    <name evidence="3" type="ORF">ACAOBT_LOCUS30965</name>
</gene>
<dbReference type="Pfam" id="PF04840">
    <property type="entry name" value="Vps16_C"/>
    <property type="match status" value="1"/>
</dbReference>
<reference evidence="3" key="1">
    <citation type="submission" date="2022-03" db="EMBL/GenBank/DDBJ databases">
        <authorList>
            <person name="Sayadi A."/>
        </authorList>
    </citation>
    <scope>NUCLEOTIDE SEQUENCE</scope>
</reference>
<dbReference type="GO" id="GO:0005768">
    <property type="term" value="C:endosome"/>
    <property type="evidence" value="ECO:0007669"/>
    <property type="project" value="TreeGrafter"/>
</dbReference>
<protein>
    <recommendedName>
        <fullName evidence="2">Vps16 C-terminal domain-containing protein</fullName>
    </recommendedName>
</protein>
<comment type="caution">
    <text evidence="3">The sequence shown here is derived from an EMBL/GenBank/DDBJ whole genome shotgun (WGS) entry which is preliminary data.</text>
</comment>
<dbReference type="PANTHER" id="PTHR12811">
    <property type="entry name" value="VACUOLAR PROTEIN SORTING VPS16"/>
    <property type="match status" value="1"/>
</dbReference>